<keyword evidence="4" id="KW-1185">Reference proteome</keyword>
<dbReference type="InterPro" id="IPR036533">
    <property type="entry name" value="BAG_dom_sf"/>
</dbReference>
<feature type="compositionally biased region" description="Low complexity" evidence="1">
    <location>
        <begin position="283"/>
        <end position="297"/>
    </location>
</feature>
<gene>
    <name evidence="3" type="ORF">BQ4739_LOCUS19717</name>
</gene>
<organism evidence="3 4">
    <name type="scientific">Tetradesmus obliquus</name>
    <name type="common">Green alga</name>
    <name type="synonym">Acutodesmus obliquus</name>
    <dbReference type="NCBI Taxonomy" id="3088"/>
    <lineage>
        <taxon>Eukaryota</taxon>
        <taxon>Viridiplantae</taxon>
        <taxon>Chlorophyta</taxon>
        <taxon>core chlorophytes</taxon>
        <taxon>Chlorophyceae</taxon>
        <taxon>CS clade</taxon>
        <taxon>Sphaeropleales</taxon>
        <taxon>Scenedesmaceae</taxon>
        <taxon>Tetradesmus</taxon>
    </lineage>
</organism>
<feature type="region of interest" description="Disordered" evidence="1">
    <location>
        <begin position="47"/>
        <end position="130"/>
    </location>
</feature>
<dbReference type="EMBL" id="FNXT01001367">
    <property type="protein sequence ID" value="SZX79442.1"/>
    <property type="molecule type" value="Genomic_DNA"/>
</dbReference>
<dbReference type="Gene3D" id="1.20.58.120">
    <property type="entry name" value="BAG domain"/>
    <property type="match status" value="1"/>
</dbReference>
<feature type="compositionally biased region" description="Low complexity" evidence="1">
    <location>
        <begin position="110"/>
        <end position="130"/>
    </location>
</feature>
<dbReference type="AlphaFoldDB" id="A0A383WQ84"/>
<sequence>MFAPPPATIFFNPFITPYGRVTRSDSFGFPWVRIAEPGMRNCRSQGRWQLHQSGPGAAQAPTAAADATHADPSTCNNTSNATNQTLNGVPVRDRTPANVAAQTQQHICTSASPASVPAVPSSTSSSSSKLSADQAASIIAAAWRGSRLRRDGPALKQLAAASAQLSAVRQQLSAAQNSSVPMTQKQYLTASEPVMKVLLDLDATSCSVQETRALRKQLTVAANALLDVVQGEYQAAATAPAGSPAAEAAGGPAAIVTAAAAAAGAPARAAAAGASDESAAAADLAASAGEQQAPAAADELYHDCESSSSDESDAEVEGYCMQDINAGLAAAAAAAGIAAAAAAAGFHLHRQLRQQQQQQQQQRHGSRHHNGLPYGSRWW</sequence>
<feature type="transmembrane region" description="Helical" evidence="2">
    <location>
        <begin position="326"/>
        <end position="348"/>
    </location>
</feature>
<dbReference type="InterPro" id="IPR040400">
    <property type="entry name" value="BAG5/6/7/8"/>
</dbReference>
<protein>
    <recommendedName>
        <fullName evidence="5">BAG domain-containing protein</fullName>
    </recommendedName>
</protein>
<evidence type="ECO:0000256" key="2">
    <source>
        <dbReference type="SAM" id="Phobius"/>
    </source>
</evidence>
<evidence type="ECO:0000313" key="4">
    <source>
        <dbReference type="Proteomes" id="UP000256970"/>
    </source>
</evidence>
<evidence type="ECO:0000256" key="1">
    <source>
        <dbReference type="SAM" id="MobiDB-lite"/>
    </source>
</evidence>
<feature type="compositionally biased region" description="Polar residues" evidence="1">
    <location>
        <begin position="100"/>
        <end position="109"/>
    </location>
</feature>
<evidence type="ECO:0000313" key="3">
    <source>
        <dbReference type="EMBL" id="SZX79442.1"/>
    </source>
</evidence>
<feature type="region of interest" description="Disordered" evidence="1">
    <location>
        <begin position="283"/>
        <end position="311"/>
    </location>
</feature>
<keyword evidence="2" id="KW-0472">Membrane</keyword>
<keyword evidence="2" id="KW-0812">Transmembrane</keyword>
<dbReference type="PANTHER" id="PTHR33322">
    <property type="entry name" value="BAG DOMAIN CONTAINING PROTEIN, EXPRESSED"/>
    <property type="match status" value="1"/>
</dbReference>
<feature type="compositionally biased region" description="Low complexity" evidence="1">
    <location>
        <begin position="52"/>
        <end position="74"/>
    </location>
</feature>
<evidence type="ECO:0008006" key="5">
    <source>
        <dbReference type="Google" id="ProtNLM"/>
    </source>
</evidence>
<feature type="compositionally biased region" description="Low complexity" evidence="1">
    <location>
        <begin position="353"/>
        <end position="363"/>
    </location>
</feature>
<feature type="region of interest" description="Disordered" evidence="1">
    <location>
        <begin position="351"/>
        <end position="379"/>
    </location>
</feature>
<dbReference type="GO" id="GO:0051087">
    <property type="term" value="F:protein-folding chaperone binding"/>
    <property type="evidence" value="ECO:0007669"/>
    <property type="project" value="InterPro"/>
</dbReference>
<dbReference type="GO" id="GO:0006457">
    <property type="term" value="P:protein folding"/>
    <property type="evidence" value="ECO:0007669"/>
    <property type="project" value="TreeGrafter"/>
</dbReference>
<reference evidence="3 4" key="1">
    <citation type="submission" date="2016-10" db="EMBL/GenBank/DDBJ databases">
        <authorList>
            <person name="Cai Z."/>
        </authorList>
    </citation>
    <scope>NUCLEOTIDE SEQUENCE [LARGE SCALE GENOMIC DNA]</scope>
</reference>
<name>A0A383WQ84_TETOB</name>
<proteinExistence type="predicted"/>
<feature type="compositionally biased region" description="Polar residues" evidence="1">
    <location>
        <begin position="75"/>
        <end position="87"/>
    </location>
</feature>
<dbReference type="Proteomes" id="UP000256970">
    <property type="component" value="Unassembled WGS sequence"/>
</dbReference>
<dbReference type="PANTHER" id="PTHR33322:SF4">
    <property type="entry name" value="BAG DOMAIN CONTAINING PROTEIN, EXPRESSED"/>
    <property type="match status" value="1"/>
</dbReference>
<accession>A0A383WQ84</accession>
<keyword evidence="2" id="KW-1133">Transmembrane helix</keyword>